<sequence>MTDAPRDDLFYTPPVPLPDGRPGDVIYSRPLDNPVAELSEGENWLVLYLSENVRGEPIAVSGIVVLPRGEAPTGGFPVIAWAHGTVGVADGCAPSRDTEGSLAHPMNAYPQAMLNRFLREKWAVVMTDYEGLGTTDRVHPYLLGQSEAYGVLDSVRAARVMFGERVSQTFAIVGHSQGGQAALFAAHYASGWAPELQLAGVAAIAPANHPLGLVRVGAKLPVVDEGLAFTPLFLCGAMGGDPSIEPGEVLAQGVFNNRWGHVFERCRAGLSERNSWGGVLGTLQFKGDYPDSPNDHQRAFEEQLAAMNPDVEIDVPIRITQAADDDRVKADPPGDLKGTTDLVDELGDTNPKTPLEYELIPAGRVPKEKPLGVHFATINYDTPALVGWLKDRLRS</sequence>
<evidence type="ECO:0000313" key="2">
    <source>
        <dbReference type="EMBL" id="MBO2451725.1"/>
    </source>
</evidence>
<organism evidence="2 3">
    <name type="scientific">Actinomadura barringtoniae</name>
    <dbReference type="NCBI Taxonomy" id="1427535"/>
    <lineage>
        <taxon>Bacteria</taxon>
        <taxon>Bacillati</taxon>
        <taxon>Actinomycetota</taxon>
        <taxon>Actinomycetes</taxon>
        <taxon>Streptosporangiales</taxon>
        <taxon>Thermomonosporaceae</taxon>
        <taxon>Actinomadura</taxon>
    </lineage>
</organism>
<dbReference type="Pfam" id="PF03583">
    <property type="entry name" value="LIP"/>
    <property type="match status" value="1"/>
</dbReference>
<evidence type="ECO:0000313" key="3">
    <source>
        <dbReference type="Proteomes" id="UP000669179"/>
    </source>
</evidence>
<dbReference type="PIRSF" id="PIRSF029171">
    <property type="entry name" value="Esterase_LipA"/>
    <property type="match status" value="1"/>
</dbReference>
<dbReference type="SUPFAM" id="SSF53474">
    <property type="entry name" value="alpha/beta-Hydrolases"/>
    <property type="match status" value="1"/>
</dbReference>
<dbReference type="PANTHER" id="PTHR34853:SF1">
    <property type="entry name" value="LIPASE 5"/>
    <property type="match status" value="1"/>
</dbReference>
<comment type="caution">
    <text evidence="2">The sequence shown here is derived from an EMBL/GenBank/DDBJ whole genome shotgun (WGS) entry which is preliminary data.</text>
</comment>
<dbReference type="Proteomes" id="UP000669179">
    <property type="component" value="Unassembled WGS sequence"/>
</dbReference>
<accession>A0A939PFH5</accession>
<keyword evidence="2" id="KW-0378">Hydrolase</keyword>
<dbReference type="GO" id="GO:0004806">
    <property type="term" value="F:triacylglycerol lipase activity"/>
    <property type="evidence" value="ECO:0007669"/>
    <property type="project" value="InterPro"/>
</dbReference>
<dbReference type="PANTHER" id="PTHR34853">
    <property type="match status" value="1"/>
</dbReference>
<gene>
    <name evidence="2" type="ORF">J4573_31870</name>
</gene>
<dbReference type="RefSeq" id="WP_208259633.1">
    <property type="nucleotide sequence ID" value="NZ_JAGEOJ010000014.1"/>
</dbReference>
<dbReference type="InterPro" id="IPR029058">
    <property type="entry name" value="AB_hydrolase_fold"/>
</dbReference>
<keyword evidence="3" id="KW-1185">Reference proteome</keyword>
<evidence type="ECO:0000256" key="1">
    <source>
        <dbReference type="SAM" id="MobiDB-lite"/>
    </source>
</evidence>
<dbReference type="AlphaFoldDB" id="A0A939PFH5"/>
<dbReference type="GO" id="GO:0016042">
    <property type="term" value="P:lipid catabolic process"/>
    <property type="evidence" value="ECO:0007669"/>
    <property type="project" value="InterPro"/>
</dbReference>
<dbReference type="InterPro" id="IPR005152">
    <property type="entry name" value="Lipase_secreted"/>
</dbReference>
<protein>
    <submittedName>
        <fullName evidence="2">Alpha/beta fold hydrolase</fullName>
    </submittedName>
</protein>
<proteinExistence type="predicted"/>
<feature type="region of interest" description="Disordered" evidence="1">
    <location>
        <begin position="326"/>
        <end position="353"/>
    </location>
</feature>
<reference evidence="2" key="1">
    <citation type="submission" date="2021-03" db="EMBL/GenBank/DDBJ databases">
        <authorList>
            <person name="Kanchanasin P."/>
            <person name="Saeng-In P."/>
            <person name="Phongsopitanun W."/>
            <person name="Yuki M."/>
            <person name="Kudo T."/>
            <person name="Ohkuma M."/>
            <person name="Tanasupawat S."/>
        </authorList>
    </citation>
    <scope>NUCLEOTIDE SEQUENCE</scope>
    <source>
        <strain evidence="2">GKU 128</strain>
    </source>
</reference>
<dbReference type="EMBL" id="JAGEOJ010000014">
    <property type="protein sequence ID" value="MBO2451725.1"/>
    <property type="molecule type" value="Genomic_DNA"/>
</dbReference>
<name>A0A939PFH5_9ACTN</name>
<dbReference type="Gene3D" id="3.40.50.1820">
    <property type="entry name" value="alpha/beta hydrolase"/>
    <property type="match status" value="1"/>
</dbReference>